<dbReference type="SMART" id="SM00342">
    <property type="entry name" value="HTH_ARAC"/>
    <property type="match status" value="1"/>
</dbReference>
<dbReference type="PROSITE" id="PS01124">
    <property type="entry name" value="HTH_ARAC_FAMILY_2"/>
    <property type="match status" value="1"/>
</dbReference>
<dbReference type="GO" id="GO:0043565">
    <property type="term" value="F:sequence-specific DNA binding"/>
    <property type="evidence" value="ECO:0007669"/>
    <property type="project" value="InterPro"/>
</dbReference>
<keyword evidence="6" id="KW-1185">Reference proteome</keyword>
<evidence type="ECO:0000256" key="1">
    <source>
        <dbReference type="ARBA" id="ARBA00023015"/>
    </source>
</evidence>
<dbReference type="AlphaFoldDB" id="A0A853CS14"/>
<dbReference type="Pfam" id="PF12833">
    <property type="entry name" value="HTH_18"/>
    <property type="match status" value="1"/>
</dbReference>
<feature type="domain" description="HTH araC/xylS-type" evidence="4">
    <location>
        <begin position="225"/>
        <end position="325"/>
    </location>
</feature>
<dbReference type="PANTHER" id="PTHR46796:SF6">
    <property type="entry name" value="ARAC SUBFAMILY"/>
    <property type="match status" value="1"/>
</dbReference>
<dbReference type="InterPro" id="IPR018062">
    <property type="entry name" value="HTH_AraC-typ_CS"/>
</dbReference>
<dbReference type="InterPro" id="IPR009057">
    <property type="entry name" value="Homeodomain-like_sf"/>
</dbReference>
<dbReference type="Pfam" id="PF14525">
    <property type="entry name" value="AraC_binding_2"/>
    <property type="match status" value="1"/>
</dbReference>
<organism evidence="5 6">
    <name type="scientific">Petropleomorpha daqingensis</name>
    <dbReference type="NCBI Taxonomy" id="2026353"/>
    <lineage>
        <taxon>Bacteria</taxon>
        <taxon>Bacillati</taxon>
        <taxon>Actinomycetota</taxon>
        <taxon>Actinomycetes</taxon>
        <taxon>Geodermatophilales</taxon>
        <taxon>Geodermatophilaceae</taxon>
        <taxon>Petropleomorpha</taxon>
    </lineage>
</organism>
<dbReference type="InterPro" id="IPR018060">
    <property type="entry name" value="HTH_AraC"/>
</dbReference>
<evidence type="ECO:0000313" key="6">
    <source>
        <dbReference type="Proteomes" id="UP000541969"/>
    </source>
</evidence>
<comment type="caution">
    <text evidence="5">The sequence shown here is derived from an EMBL/GenBank/DDBJ whole genome shotgun (WGS) entry which is preliminary data.</text>
</comment>
<gene>
    <name evidence="5" type="ORF">GGQ55_005196</name>
</gene>
<keyword evidence="2 5" id="KW-0238">DNA-binding</keyword>
<dbReference type="PROSITE" id="PS00041">
    <property type="entry name" value="HTH_ARAC_FAMILY_1"/>
    <property type="match status" value="1"/>
</dbReference>
<dbReference type="GO" id="GO:0003700">
    <property type="term" value="F:DNA-binding transcription factor activity"/>
    <property type="evidence" value="ECO:0007669"/>
    <property type="project" value="InterPro"/>
</dbReference>
<keyword evidence="3" id="KW-0804">Transcription</keyword>
<dbReference type="PANTHER" id="PTHR46796">
    <property type="entry name" value="HTH-TYPE TRANSCRIPTIONAL ACTIVATOR RHAS-RELATED"/>
    <property type="match status" value="1"/>
</dbReference>
<dbReference type="Gene3D" id="1.10.10.60">
    <property type="entry name" value="Homeodomain-like"/>
    <property type="match status" value="1"/>
</dbReference>
<sequence length="336" mass="36848">MELTWSTEGLAPEDQFAYWADVVCEACAPLAPVRTRQHLTRSRWGEGLTGWVRAERLADSTPTEVVSCTQRLTHGPAEVRRGRDEQIFVNLQLDGTGRGEQDGRRCVVPPGSFAVFDTTRPYVLEFDESPDGSPWRVLSFKIPRDQMLALIPQPALRTARTIDARTGAGAVAADMMTSVWRSRAQLSAASRLALDHACTEVIATALGAFEKEGGDRSSVDDALRASIARFVHERLPHGQVLAVEAARHVGISVRKLHQLYDGHETTFGATVRDLRLQRAARSLETGGPQVTVTDVANRWGFCDASHFTRAFKARYGISPTAYRESSSATVPPAPAR</sequence>
<evidence type="ECO:0000259" key="4">
    <source>
        <dbReference type="PROSITE" id="PS01124"/>
    </source>
</evidence>
<dbReference type="InterPro" id="IPR050204">
    <property type="entry name" value="AraC_XylS_family_regulators"/>
</dbReference>
<evidence type="ECO:0000313" key="5">
    <source>
        <dbReference type="EMBL" id="NYJ08918.1"/>
    </source>
</evidence>
<protein>
    <submittedName>
        <fullName evidence="5">AraC-like DNA-binding protein</fullName>
    </submittedName>
</protein>
<dbReference type="Proteomes" id="UP000541969">
    <property type="component" value="Unassembled WGS sequence"/>
</dbReference>
<dbReference type="RefSeq" id="WP_179721900.1">
    <property type="nucleotide sequence ID" value="NZ_JACBZT010000001.1"/>
</dbReference>
<dbReference type="EMBL" id="JACBZT010000001">
    <property type="protein sequence ID" value="NYJ08918.1"/>
    <property type="molecule type" value="Genomic_DNA"/>
</dbReference>
<dbReference type="SUPFAM" id="SSF46689">
    <property type="entry name" value="Homeodomain-like"/>
    <property type="match status" value="1"/>
</dbReference>
<dbReference type="InterPro" id="IPR020449">
    <property type="entry name" value="Tscrpt_reg_AraC-type_HTH"/>
</dbReference>
<dbReference type="PRINTS" id="PR00032">
    <property type="entry name" value="HTHARAC"/>
</dbReference>
<evidence type="ECO:0000256" key="2">
    <source>
        <dbReference type="ARBA" id="ARBA00023125"/>
    </source>
</evidence>
<name>A0A853CS14_9ACTN</name>
<dbReference type="InterPro" id="IPR035418">
    <property type="entry name" value="AraC-bd_2"/>
</dbReference>
<reference evidence="5 6" key="1">
    <citation type="submission" date="2020-07" db="EMBL/GenBank/DDBJ databases">
        <title>Sequencing the genomes of 1000 actinobacteria strains.</title>
        <authorList>
            <person name="Klenk H.-P."/>
        </authorList>
    </citation>
    <scope>NUCLEOTIDE SEQUENCE [LARGE SCALE GENOMIC DNA]</scope>
    <source>
        <strain evidence="5 6">DSM 104001</strain>
    </source>
</reference>
<proteinExistence type="predicted"/>
<keyword evidence="1" id="KW-0805">Transcription regulation</keyword>
<evidence type="ECO:0000256" key="3">
    <source>
        <dbReference type="ARBA" id="ARBA00023163"/>
    </source>
</evidence>
<accession>A0A853CS14</accession>